<keyword evidence="7 13" id="KW-0560">Oxidoreductase</keyword>
<evidence type="ECO:0000256" key="7">
    <source>
        <dbReference type="ARBA" id="ARBA00023002"/>
    </source>
</evidence>
<evidence type="ECO:0000256" key="10">
    <source>
        <dbReference type="ARBA" id="ARBA00023166"/>
    </source>
</evidence>
<evidence type="ECO:0000256" key="8">
    <source>
        <dbReference type="ARBA" id="ARBA00023011"/>
    </source>
</evidence>
<dbReference type="CDD" id="cd06183">
    <property type="entry name" value="cyt_b5_reduct_like"/>
    <property type="match status" value="1"/>
</dbReference>
<feature type="binding site" evidence="12">
    <location>
        <position position="83"/>
    </location>
    <ligand>
        <name>FAD</name>
        <dbReference type="ChEBI" id="CHEBI:57692"/>
    </ligand>
</feature>
<evidence type="ECO:0000256" key="9">
    <source>
        <dbReference type="ARBA" id="ARBA00023027"/>
    </source>
</evidence>
<dbReference type="InterPro" id="IPR039261">
    <property type="entry name" value="FNR_nucleotide-bd"/>
</dbReference>
<dbReference type="GO" id="GO:0071949">
    <property type="term" value="F:FAD binding"/>
    <property type="evidence" value="ECO:0007669"/>
    <property type="project" value="TreeGrafter"/>
</dbReference>
<dbReference type="FunFam" id="3.40.50.80:FF:000005">
    <property type="entry name" value="NADH-cytochrome b5 reductase"/>
    <property type="match status" value="1"/>
</dbReference>
<comment type="caution">
    <text evidence="15">The sequence shown here is derived from an EMBL/GenBank/DDBJ whole genome shotgun (WGS) entry which is preliminary data.</text>
</comment>
<evidence type="ECO:0000256" key="3">
    <source>
        <dbReference type="ARBA" id="ARBA00022516"/>
    </source>
</evidence>
<dbReference type="Gene3D" id="2.40.30.10">
    <property type="entry name" value="Translation factors"/>
    <property type="match status" value="1"/>
</dbReference>
<keyword evidence="6" id="KW-0443">Lipid metabolism</keyword>
<evidence type="ECO:0000256" key="6">
    <source>
        <dbReference type="ARBA" id="ARBA00022955"/>
    </source>
</evidence>
<dbReference type="InterPro" id="IPR008333">
    <property type="entry name" value="Cbr1-like_FAD-bd_dom"/>
</dbReference>
<feature type="binding site" evidence="12">
    <location>
        <position position="157"/>
    </location>
    <ligand>
        <name>FAD</name>
        <dbReference type="ChEBI" id="CHEBI:57692"/>
    </ligand>
</feature>
<dbReference type="InterPro" id="IPR001709">
    <property type="entry name" value="Flavoprot_Pyr_Nucl_cyt_Rdtase"/>
</dbReference>
<dbReference type="Pfam" id="PF00970">
    <property type="entry name" value="FAD_binding_6"/>
    <property type="match status" value="1"/>
</dbReference>
<dbReference type="GO" id="GO:0005739">
    <property type="term" value="C:mitochondrion"/>
    <property type="evidence" value="ECO:0007669"/>
    <property type="project" value="TreeGrafter"/>
</dbReference>
<accession>A0A9Q0MJS6</accession>
<evidence type="ECO:0000256" key="1">
    <source>
        <dbReference type="ARBA" id="ARBA00001974"/>
    </source>
</evidence>
<protein>
    <recommendedName>
        <fullName evidence="13">NADH-cytochrome b5 reductase</fullName>
        <ecNumber evidence="13">1.6.2.2</ecNumber>
    </recommendedName>
</protein>
<dbReference type="InterPro" id="IPR001834">
    <property type="entry name" value="CBR-like"/>
</dbReference>
<feature type="binding site" evidence="12">
    <location>
        <position position="99"/>
    </location>
    <ligand>
        <name>FAD</name>
        <dbReference type="ChEBI" id="CHEBI:57692"/>
    </ligand>
</feature>
<keyword evidence="4 12" id="KW-0285">Flavoprotein</keyword>
<dbReference type="PROSITE" id="PS51384">
    <property type="entry name" value="FAD_FR"/>
    <property type="match status" value="1"/>
</dbReference>
<evidence type="ECO:0000313" key="16">
    <source>
        <dbReference type="Proteomes" id="UP001151699"/>
    </source>
</evidence>
<feature type="binding site" evidence="12">
    <location>
        <position position="100"/>
    </location>
    <ligand>
        <name>FAD</name>
        <dbReference type="ChEBI" id="CHEBI:57692"/>
    </ligand>
</feature>
<proteinExistence type="inferred from homology"/>
<keyword evidence="5 12" id="KW-0274">FAD</keyword>
<evidence type="ECO:0000256" key="12">
    <source>
        <dbReference type="PIRSR" id="PIRSR601834-1"/>
    </source>
</evidence>
<evidence type="ECO:0000256" key="11">
    <source>
        <dbReference type="ARBA" id="ARBA00023221"/>
    </source>
</evidence>
<feature type="binding site" evidence="12">
    <location>
        <position position="66"/>
    </location>
    <ligand>
        <name>FAD</name>
        <dbReference type="ChEBI" id="CHEBI:57692"/>
    </ligand>
</feature>
<keyword evidence="8" id="KW-0756">Sterol biosynthesis</keyword>
<dbReference type="InterPro" id="IPR017927">
    <property type="entry name" value="FAD-bd_FR_type"/>
</dbReference>
<dbReference type="SUPFAM" id="SSF52343">
    <property type="entry name" value="Ferredoxin reductase-like, C-terminal NADP-linked domain"/>
    <property type="match status" value="1"/>
</dbReference>
<feature type="domain" description="FAD-binding FR-type" evidence="14">
    <location>
        <begin position="12"/>
        <end position="124"/>
    </location>
</feature>
<dbReference type="Pfam" id="PF00175">
    <property type="entry name" value="NAD_binding_1"/>
    <property type="match status" value="1"/>
</dbReference>
<dbReference type="PRINTS" id="PR00406">
    <property type="entry name" value="CYTB5RDTASE"/>
</dbReference>
<keyword evidence="6" id="KW-0752">Steroid biosynthesis</keyword>
<dbReference type="PRINTS" id="PR00371">
    <property type="entry name" value="FPNCR"/>
</dbReference>
<dbReference type="GO" id="GO:0090524">
    <property type="term" value="F:cytochrome-b5 reductase activity, acting on NADH"/>
    <property type="evidence" value="ECO:0007669"/>
    <property type="project" value="UniProtKB-EC"/>
</dbReference>
<keyword evidence="11" id="KW-0753">Steroid metabolism</keyword>
<evidence type="ECO:0000256" key="13">
    <source>
        <dbReference type="RuleBase" id="RU361226"/>
    </source>
</evidence>
<comment type="similarity">
    <text evidence="2 13">Belongs to the flavoprotein pyridine nucleotide cytochrome reductase family.</text>
</comment>
<dbReference type="EC" id="1.6.2.2" evidence="13"/>
<dbReference type="OrthoDB" id="432685at2759"/>
<dbReference type="Gene3D" id="3.40.50.80">
    <property type="entry name" value="Nucleotide-binding domain of ferredoxin-NADP reductase (FNR) module"/>
    <property type="match status" value="1"/>
</dbReference>
<keyword evidence="10" id="KW-1207">Sterol metabolism</keyword>
<evidence type="ECO:0000256" key="2">
    <source>
        <dbReference type="ARBA" id="ARBA00006105"/>
    </source>
</evidence>
<feature type="binding site" evidence="12">
    <location>
        <position position="64"/>
    </location>
    <ligand>
        <name>FAD</name>
        <dbReference type="ChEBI" id="CHEBI:57692"/>
    </ligand>
</feature>
<dbReference type="EMBL" id="WJQU01002534">
    <property type="protein sequence ID" value="KAJ6632751.1"/>
    <property type="molecule type" value="Genomic_DNA"/>
</dbReference>
<reference evidence="15" key="1">
    <citation type="submission" date="2022-07" db="EMBL/GenBank/DDBJ databases">
        <authorList>
            <person name="Trinca V."/>
            <person name="Uliana J.V.C."/>
            <person name="Torres T.T."/>
            <person name="Ward R.J."/>
            <person name="Monesi N."/>
        </authorList>
    </citation>
    <scope>NUCLEOTIDE SEQUENCE</scope>
    <source>
        <strain evidence="15">HSMRA1968</strain>
        <tissue evidence="15">Whole embryos</tissue>
    </source>
</reference>
<dbReference type="PANTHER" id="PTHR19370:SF185">
    <property type="entry name" value="NADH-CYTOCHROME B5 REDUCTASE"/>
    <property type="match status" value="1"/>
</dbReference>
<feature type="binding site" evidence="12">
    <location>
        <position position="81"/>
    </location>
    <ligand>
        <name>FAD</name>
        <dbReference type="ChEBI" id="CHEBI:57692"/>
    </ligand>
</feature>
<feature type="binding site" evidence="12">
    <location>
        <position position="86"/>
    </location>
    <ligand>
        <name>FAD</name>
        <dbReference type="ChEBI" id="CHEBI:57692"/>
    </ligand>
</feature>
<organism evidence="15 16">
    <name type="scientific">Pseudolycoriella hygida</name>
    <dbReference type="NCBI Taxonomy" id="35572"/>
    <lineage>
        <taxon>Eukaryota</taxon>
        <taxon>Metazoa</taxon>
        <taxon>Ecdysozoa</taxon>
        <taxon>Arthropoda</taxon>
        <taxon>Hexapoda</taxon>
        <taxon>Insecta</taxon>
        <taxon>Pterygota</taxon>
        <taxon>Neoptera</taxon>
        <taxon>Endopterygota</taxon>
        <taxon>Diptera</taxon>
        <taxon>Nematocera</taxon>
        <taxon>Sciaroidea</taxon>
        <taxon>Sciaridae</taxon>
        <taxon>Pseudolycoriella</taxon>
    </lineage>
</organism>
<comment type="catalytic activity">
    <reaction evidence="13">
        <text>2 Fe(III)-[cytochrome b5] + NADH = 2 Fe(II)-[cytochrome b5] + NAD(+) + H(+)</text>
        <dbReference type="Rhea" id="RHEA:46680"/>
        <dbReference type="Rhea" id="RHEA-COMP:10438"/>
        <dbReference type="Rhea" id="RHEA-COMP:10439"/>
        <dbReference type="ChEBI" id="CHEBI:15378"/>
        <dbReference type="ChEBI" id="CHEBI:29033"/>
        <dbReference type="ChEBI" id="CHEBI:29034"/>
        <dbReference type="ChEBI" id="CHEBI:57540"/>
        <dbReference type="ChEBI" id="CHEBI:57945"/>
        <dbReference type="EC" id="1.6.2.2"/>
    </reaction>
</comment>
<name>A0A9Q0MJS6_9DIPT</name>
<dbReference type="SUPFAM" id="SSF63380">
    <property type="entry name" value="Riboflavin synthase domain-like"/>
    <property type="match status" value="1"/>
</dbReference>
<dbReference type="Proteomes" id="UP001151699">
    <property type="component" value="Unassembled WGS sequence"/>
</dbReference>
<dbReference type="InterPro" id="IPR001433">
    <property type="entry name" value="OxRdtase_FAD/NAD-bd"/>
</dbReference>
<evidence type="ECO:0000313" key="15">
    <source>
        <dbReference type="EMBL" id="KAJ6632751.1"/>
    </source>
</evidence>
<evidence type="ECO:0000256" key="4">
    <source>
        <dbReference type="ARBA" id="ARBA00022630"/>
    </source>
</evidence>
<sequence>MTTETVALQGPETFVPLVLSKRIKLTHDTFIFRFALQSEAHKLGLPIGQNIQVTATIDGEDVIRAYTPVSSDDDLGYMDLLIKVYFKDVHPKFPNGGLMSQYIHGLEVGQSLLIRGPTGRLLYNGQGRFETRPDKISNYNSVNVKRVNMIAGGSGITPMLQIIKAIFKNPDDLTTISLLFANRTEDDILCLEELVSIRDTYPHRFKLWLTLDSPPNDWKFGSGFITAEMLKNHLFPPSDDTLTLICGPPPMIEFACNPNLDKLGYAADRRHAY</sequence>
<evidence type="ECO:0000256" key="5">
    <source>
        <dbReference type="ARBA" id="ARBA00022827"/>
    </source>
</evidence>
<dbReference type="FunFam" id="2.40.30.10:FF:000021">
    <property type="entry name" value="NADH-cytochrome b5 reductase"/>
    <property type="match status" value="1"/>
</dbReference>
<keyword evidence="9 13" id="KW-0520">NAD</keyword>
<gene>
    <name evidence="15" type="primary">CYB5R3_1</name>
    <name evidence="15" type="ORF">Bhyg_17245</name>
</gene>
<evidence type="ECO:0000259" key="14">
    <source>
        <dbReference type="PROSITE" id="PS51384"/>
    </source>
</evidence>
<keyword evidence="16" id="KW-1185">Reference proteome</keyword>
<dbReference type="GO" id="GO:0016126">
    <property type="term" value="P:sterol biosynthetic process"/>
    <property type="evidence" value="ECO:0007669"/>
    <property type="project" value="UniProtKB-KW"/>
</dbReference>
<comment type="cofactor">
    <cofactor evidence="1 12 13">
        <name>FAD</name>
        <dbReference type="ChEBI" id="CHEBI:57692"/>
    </cofactor>
</comment>
<dbReference type="PANTHER" id="PTHR19370">
    <property type="entry name" value="NADH-CYTOCHROME B5 REDUCTASE"/>
    <property type="match status" value="1"/>
</dbReference>
<keyword evidence="3" id="KW-0444">Lipid biosynthesis</keyword>
<dbReference type="InterPro" id="IPR017938">
    <property type="entry name" value="Riboflavin_synthase-like_b-brl"/>
</dbReference>
<dbReference type="AlphaFoldDB" id="A0A9Q0MJS6"/>